<reference evidence="2" key="1">
    <citation type="submission" date="2016-10" db="EMBL/GenBank/DDBJ databases">
        <authorList>
            <person name="de Groot N.N."/>
        </authorList>
    </citation>
    <scope>NUCLEOTIDE SEQUENCE</scope>
</reference>
<name>A0A1W1CLZ2_9ZZZZ</name>
<evidence type="ECO:0000313" key="2">
    <source>
        <dbReference type="EMBL" id="SFV66723.1"/>
    </source>
</evidence>
<protein>
    <submittedName>
        <fullName evidence="2">Uncharacterized protein</fullName>
    </submittedName>
</protein>
<gene>
    <name evidence="2" type="ORF">MNB_SM-4-1236</name>
</gene>
<proteinExistence type="predicted"/>
<dbReference type="EMBL" id="FPHF01000092">
    <property type="protein sequence ID" value="SFV66723.1"/>
    <property type="molecule type" value="Genomic_DNA"/>
</dbReference>
<organism evidence="2">
    <name type="scientific">hydrothermal vent metagenome</name>
    <dbReference type="NCBI Taxonomy" id="652676"/>
    <lineage>
        <taxon>unclassified sequences</taxon>
        <taxon>metagenomes</taxon>
        <taxon>ecological metagenomes</taxon>
    </lineage>
</organism>
<dbReference type="AlphaFoldDB" id="A0A1W1CLZ2"/>
<keyword evidence="1" id="KW-1133">Transmembrane helix</keyword>
<keyword evidence="1" id="KW-0472">Membrane</keyword>
<sequence length="118" mass="12934">MATLLVVLPTMAFIVTFLLDYWSVMQADYKLKLLANQVAEVANSKTDISSFSMVDRGLCPKGTALSFGSQTSGAGASYIDITIQYNYQGTYLKNKNLSTKISTYSYHDQNMSITGTCS</sequence>
<accession>A0A1W1CLZ2</accession>
<feature type="transmembrane region" description="Helical" evidence="1">
    <location>
        <begin position="6"/>
        <end position="24"/>
    </location>
</feature>
<keyword evidence="1" id="KW-0812">Transmembrane</keyword>
<evidence type="ECO:0000256" key="1">
    <source>
        <dbReference type="SAM" id="Phobius"/>
    </source>
</evidence>